<dbReference type="EMBL" id="WWCL01000003">
    <property type="protein sequence ID" value="MYN46701.1"/>
    <property type="molecule type" value="Genomic_DNA"/>
</dbReference>
<evidence type="ECO:0000256" key="5">
    <source>
        <dbReference type="SAM" id="SignalP"/>
    </source>
</evidence>
<dbReference type="InterPro" id="IPR050546">
    <property type="entry name" value="Glycosyl_Hydrlase_16"/>
</dbReference>
<accession>A0A845I457</accession>
<evidence type="ECO:0000256" key="1">
    <source>
        <dbReference type="ARBA" id="ARBA00006865"/>
    </source>
</evidence>
<feature type="signal peptide" evidence="5">
    <location>
        <begin position="1"/>
        <end position="22"/>
    </location>
</feature>
<dbReference type="PROSITE" id="PS51762">
    <property type="entry name" value="GH16_2"/>
    <property type="match status" value="1"/>
</dbReference>
<dbReference type="Pfam" id="PF00722">
    <property type="entry name" value="Glyco_hydro_16"/>
    <property type="match status" value="1"/>
</dbReference>
<feature type="chain" id="PRO_5032440066" evidence="5">
    <location>
        <begin position="23"/>
        <end position="292"/>
    </location>
</feature>
<dbReference type="Proteomes" id="UP000444316">
    <property type="component" value="Unassembled WGS sequence"/>
</dbReference>
<dbReference type="InterPro" id="IPR013320">
    <property type="entry name" value="ConA-like_dom_sf"/>
</dbReference>
<dbReference type="PANTHER" id="PTHR10963">
    <property type="entry name" value="GLYCOSYL HYDROLASE-RELATED"/>
    <property type="match status" value="1"/>
</dbReference>
<evidence type="ECO:0000313" key="8">
    <source>
        <dbReference type="Proteomes" id="UP000444316"/>
    </source>
</evidence>
<organism evidence="7 8">
    <name type="scientific">Duganella fentianensis</name>
    <dbReference type="NCBI Taxonomy" id="2692177"/>
    <lineage>
        <taxon>Bacteria</taxon>
        <taxon>Pseudomonadati</taxon>
        <taxon>Pseudomonadota</taxon>
        <taxon>Betaproteobacteria</taxon>
        <taxon>Burkholderiales</taxon>
        <taxon>Oxalobacteraceae</taxon>
        <taxon>Telluria group</taxon>
        <taxon>Duganella</taxon>
    </lineage>
</organism>
<dbReference type="GO" id="GO:0005975">
    <property type="term" value="P:carbohydrate metabolic process"/>
    <property type="evidence" value="ECO:0007669"/>
    <property type="project" value="InterPro"/>
</dbReference>
<dbReference type="PROSITE" id="PS51257">
    <property type="entry name" value="PROKAR_LIPOPROTEIN"/>
    <property type="match status" value="1"/>
</dbReference>
<dbReference type="GO" id="GO:0004553">
    <property type="term" value="F:hydrolase activity, hydrolyzing O-glycosyl compounds"/>
    <property type="evidence" value="ECO:0007669"/>
    <property type="project" value="InterPro"/>
</dbReference>
<comment type="similarity">
    <text evidence="1">Belongs to the glycosyl hydrolase 16 family.</text>
</comment>
<keyword evidence="3 7" id="KW-0378">Hydrolase</keyword>
<dbReference type="InterPro" id="IPR000757">
    <property type="entry name" value="Beta-glucanase-like"/>
</dbReference>
<comment type="caution">
    <text evidence="7">The sequence shown here is derived from an EMBL/GenBank/DDBJ whole genome shotgun (WGS) entry which is preliminary data.</text>
</comment>
<feature type="domain" description="GH16" evidence="6">
    <location>
        <begin position="57"/>
        <end position="292"/>
    </location>
</feature>
<evidence type="ECO:0000256" key="4">
    <source>
        <dbReference type="ARBA" id="ARBA00023295"/>
    </source>
</evidence>
<dbReference type="PROSITE" id="PS01034">
    <property type="entry name" value="GH16_1"/>
    <property type="match status" value="1"/>
</dbReference>
<evidence type="ECO:0000259" key="6">
    <source>
        <dbReference type="PROSITE" id="PS51762"/>
    </source>
</evidence>
<dbReference type="Gene3D" id="2.60.120.200">
    <property type="match status" value="1"/>
</dbReference>
<keyword evidence="4" id="KW-0326">Glycosidase</keyword>
<gene>
    <name evidence="7" type="ORF">GTP23_16765</name>
</gene>
<protein>
    <submittedName>
        <fullName evidence="7">Family 16 glycosylhydrolase</fullName>
    </submittedName>
</protein>
<dbReference type="InterPro" id="IPR008263">
    <property type="entry name" value="GH16_AS"/>
</dbReference>
<name>A0A845I457_9BURK</name>
<dbReference type="CDD" id="cd08023">
    <property type="entry name" value="GH16_laminarinase_like"/>
    <property type="match status" value="1"/>
</dbReference>
<keyword evidence="2 5" id="KW-0732">Signal</keyword>
<proteinExistence type="inferred from homology"/>
<dbReference type="SUPFAM" id="SSF49899">
    <property type="entry name" value="Concanavalin A-like lectins/glucanases"/>
    <property type="match status" value="1"/>
</dbReference>
<dbReference type="PANTHER" id="PTHR10963:SF55">
    <property type="entry name" value="GLYCOSIDE HYDROLASE FAMILY 16 PROTEIN"/>
    <property type="match status" value="1"/>
</dbReference>
<reference evidence="7" key="1">
    <citation type="submission" date="2019-12" db="EMBL/GenBank/DDBJ databases">
        <title>Novel species isolated from a subtropical stream in China.</title>
        <authorList>
            <person name="Lu H."/>
        </authorList>
    </citation>
    <scope>NUCLEOTIDE SEQUENCE [LARGE SCALE GENOMIC DNA]</scope>
    <source>
        <strain evidence="7">FT93W</strain>
    </source>
</reference>
<sequence length="292" mass="31605">MRRLATMTAVVALCACGGGGNAAGVASAVPAAGPAVPPSTALPAGGKPDGWKLVWADEFDKDGPPDTSKWAYDTGFNRNGWFNHELQYYAAGRLENSRVENGKLLITARKEALSNMADYGGQQYSSARLITRGLASWTYGYIEVRAKLPCGVGSWPAIWMLGSKGRWPDDGEIDIMEHVGKNPGQILGSIYTAAQNWPAGTPNTTSTTVADACSAFHNYQLTWNAERVVIGVDNRNYIQLINPGDGDYRKWPFSNPQYLLLNLAIGGDLGGKVDDSALPQQMEVEYVRVYQP</sequence>
<dbReference type="AlphaFoldDB" id="A0A845I457"/>
<evidence type="ECO:0000256" key="3">
    <source>
        <dbReference type="ARBA" id="ARBA00022801"/>
    </source>
</evidence>
<evidence type="ECO:0000256" key="2">
    <source>
        <dbReference type="ARBA" id="ARBA00022729"/>
    </source>
</evidence>
<keyword evidence="8" id="KW-1185">Reference proteome</keyword>
<evidence type="ECO:0000313" key="7">
    <source>
        <dbReference type="EMBL" id="MYN46701.1"/>
    </source>
</evidence>